<keyword evidence="2" id="KW-1003">Cell membrane</keyword>
<feature type="transmembrane region" description="Helical" evidence="6">
    <location>
        <begin position="189"/>
        <end position="209"/>
    </location>
</feature>
<dbReference type="EMBL" id="JACGWU010000001">
    <property type="protein sequence ID" value="MBA8828249.1"/>
    <property type="molecule type" value="Genomic_DNA"/>
</dbReference>
<evidence type="ECO:0000256" key="3">
    <source>
        <dbReference type="ARBA" id="ARBA00022692"/>
    </source>
</evidence>
<feature type="transmembrane region" description="Helical" evidence="6">
    <location>
        <begin position="276"/>
        <end position="299"/>
    </location>
</feature>
<dbReference type="InterPro" id="IPR002293">
    <property type="entry name" value="AA/rel_permease1"/>
</dbReference>
<evidence type="ECO:0000313" key="7">
    <source>
        <dbReference type="EMBL" id="MBA8828249.1"/>
    </source>
</evidence>
<feature type="transmembrane region" description="Helical" evidence="6">
    <location>
        <begin position="354"/>
        <end position="375"/>
    </location>
</feature>
<evidence type="ECO:0000256" key="6">
    <source>
        <dbReference type="SAM" id="Phobius"/>
    </source>
</evidence>
<dbReference type="PANTHER" id="PTHR42770">
    <property type="entry name" value="AMINO ACID TRANSPORTER-RELATED"/>
    <property type="match status" value="1"/>
</dbReference>
<dbReference type="PANTHER" id="PTHR42770:SF13">
    <property type="entry name" value="L-METHIONINE_BRANCHED-CHAIN AMINO ACID EXPORTER YJEH"/>
    <property type="match status" value="1"/>
</dbReference>
<feature type="transmembrane region" description="Helical" evidence="6">
    <location>
        <begin position="382"/>
        <end position="400"/>
    </location>
</feature>
<dbReference type="Pfam" id="PF13520">
    <property type="entry name" value="AA_permease_2"/>
    <property type="match status" value="1"/>
</dbReference>
<feature type="transmembrane region" description="Helical" evidence="6">
    <location>
        <begin position="331"/>
        <end position="348"/>
    </location>
</feature>
<evidence type="ECO:0000256" key="2">
    <source>
        <dbReference type="ARBA" id="ARBA00022475"/>
    </source>
</evidence>
<proteinExistence type="predicted"/>
<dbReference type="GO" id="GO:0005886">
    <property type="term" value="C:plasma membrane"/>
    <property type="evidence" value="ECO:0007669"/>
    <property type="project" value="UniProtKB-SubCell"/>
</dbReference>
<comment type="caution">
    <text evidence="7">The sequence shown here is derived from an EMBL/GenBank/DDBJ whole genome shotgun (WGS) entry which is preliminary data.</text>
</comment>
<evidence type="ECO:0000256" key="1">
    <source>
        <dbReference type="ARBA" id="ARBA00004651"/>
    </source>
</evidence>
<keyword evidence="8" id="KW-1185">Reference proteome</keyword>
<feature type="transmembrane region" description="Helical" evidence="6">
    <location>
        <begin position="230"/>
        <end position="249"/>
    </location>
</feature>
<dbReference type="Proteomes" id="UP000524237">
    <property type="component" value="Unassembled WGS sequence"/>
</dbReference>
<keyword evidence="3 6" id="KW-0812">Transmembrane</keyword>
<comment type="subcellular location">
    <subcellularLocation>
        <location evidence="1">Cell membrane</location>
        <topology evidence="1">Multi-pass membrane protein</topology>
    </subcellularLocation>
</comment>
<dbReference type="Gene3D" id="1.20.1740.10">
    <property type="entry name" value="Amino acid/polyamine transporter I"/>
    <property type="match status" value="1"/>
</dbReference>
<reference evidence="7 8" key="1">
    <citation type="submission" date="2020-07" db="EMBL/GenBank/DDBJ databases">
        <title>Sequencing the genomes of 1000 actinobacteria strains.</title>
        <authorList>
            <person name="Klenk H.-P."/>
        </authorList>
    </citation>
    <scope>NUCLEOTIDE SEQUENCE [LARGE SCALE GENOMIC DNA]</scope>
    <source>
        <strain evidence="7 8">DSM 23737</strain>
    </source>
</reference>
<protein>
    <submittedName>
        <fullName evidence="7">Amino acid efflux transporter</fullName>
    </submittedName>
</protein>
<sequence>MTDPVGEDSRVNAQHVGTLGLAQGTALYIASVLGTGILVLPGLAASVAGPASIISVLAVFVLSIPLAGTFAVLAARYPDSGGVASYVRRTMGNTFARMTGYWFYFGVAAGMPVVAVLGAEYVVAIIGADRTALLIVAAVIYLPPFVLNLFGVRLAGWVQLGLTALLIVVVIGVVAYGMPAVRPGNFQPFFPHGITGIGQAISLFVWAFAGWEVGTHIAAEFKNPRKVIPLATGIALVVVGVAYLALQWITVGVLGEKAGEGTVPLLALVDATAPKAGAVIIASIAAIVSLGVLNAYLAAVGKLGAALGRDGDLPQCLSPGSEANEVPRRSLLIVLAISVFFFGVLVAQDFNLLVLIPIHLSSMISIYALGMVAAVRIFDRWSFSWWLAVIATVMTAGLLALAWANLYVPLGIALVAVMVGLVKHRTLRVHGDMAG</sequence>
<feature type="transmembrane region" description="Helical" evidence="6">
    <location>
        <begin position="406"/>
        <end position="422"/>
    </location>
</feature>
<feature type="transmembrane region" description="Helical" evidence="6">
    <location>
        <begin position="53"/>
        <end position="75"/>
    </location>
</feature>
<dbReference type="AlphaFoldDB" id="A0A7W3JS57"/>
<organism evidence="7 8">
    <name type="scientific">Alpinimonas psychrophila</name>
    <dbReference type="NCBI Taxonomy" id="748908"/>
    <lineage>
        <taxon>Bacteria</taxon>
        <taxon>Bacillati</taxon>
        <taxon>Actinomycetota</taxon>
        <taxon>Actinomycetes</taxon>
        <taxon>Micrococcales</taxon>
        <taxon>Microbacteriaceae</taxon>
        <taxon>Alpinimonas</taxon>
    </lineage>
</organism>
<feature type="transmembrane region" description="Helical" evidence="6">
    <location>
        <begin position="26"/>
        <end position="47"/>
    </location>
</feature>
<feature type="transmembrane region" description="Helical" evidence="6">
    <location>
        <begin position="101"/>
        <end position="126"/>
    </location>
</feature>
<dbReference type="InterPro" id="IPR050367">
    <property type="entry name" value="APC_superfamily"/>
</dbReference>
<name>A0A7W3JS57_9MICO</name>
<dbReference type="GO" id="GO:0022857">
    <property type="term" value="F:transmembrane transporter activity"/>
    <property type="evidence" value="ECO:0007669"/>
    <property type="project" value="InterPro"/>
</dbReference>
<evidence type="ECO:0000313" key="8">
    <source>
        <dbReference type="Proteomes" id="UP000524237"/>
    </source>
</evidence>
<gene>
    <name evidence="7" type="ORF">FB555_000320</name>
</gene>
<dbReference type="PIRSF" id="PIRSF006060">
    <property type="entry name" value="AA_transporter"/>
    <property type="match status" value="1"/>
</dbReference>
<feature type="transmembrane region" description="Helical" evidence="6">
    <location>
        <begin position="132"/>
        <end position="150"/>
    </location>
</feature>
<evidence type="ECO:0000256" key="5">
    <source>
        <dbReference type="ARBA" id="ARBA00023136"/>
    </source>
</evidence>
<dbReference type="RefSeq" id="WP_182483690.1">
    <property type="nucleotide sequence ID" value="NZ_JACGWU010000001.1"/>
</dbReference>
<keyword evidence="4 6" id="KW-1133">Transmembrane helix</keyword>
<accession>A0A7W3JS57</accession>
<evidence type="ECO:0000256" key="4">
    <source>
        <dbReference type="ARBA" id="ARBA00022989"/>
    </source>
</evidence>
<keyword evidence="5 6" id="KW-0472">Membrane</keyword>
<feature type="transmembrane region" description="Helical" evidence="6">
    <location>
        <begin position="157"/>
        <end position="177"/>
    </location>
</feature>